<dbReference type="GO" id="GO:0000328">
    <property type="term" value="C:fungal-type vacuole lumen"/>
    <property type="evidence" value="ECO:0007669"/>
    <property type="project" value="EnsemblFungi"/>
</dbReference>
<dbReference type="InParanoid" id="G0VAR9"/>
<dbReference type="InterPro" id="IPR035810">
    <property type="entry name" value="PEBP_euk"/>
</dbReference>
<sequence>MNYSLDLNKATLDGLTKHEVIKDVIKDPHWKPWGILSAEFENSNETVAMGNTLAPNQTDQRPTVQFVLNEPTKKINEADLFTFVITDPDAPSRHDHKWSEYCHYVETDIKLDGFTRDADFLASEVDQGKQLMSYVGPAPPKGTGLHRYCLLFFKQPNGVASDKFTKIKDRPNWGFGTPATGVHKWATENKLELIAANFFFAENK</sequence>
<dbReference type="EMBL" id="HE576753">
    <property type="protein sequence ID" value="CCC68946.1"/>
    <property type="molecule type" value="Genomic_DNA"/>
</dbReference>
<dbReference type="PANTHER" id="PTHR11362:SF148">
    <property type="entry name" value="CARBOXYPEPTIDASE Y INHIBITOR"/>
    <property type="match status" value="1"/>
</dbReference>
<dbReference type="eggNOG" id="KOG3346">
    <property type="taxonomic scope" value="Eukaryota"/>
</dbReference>
<dbReference type="SUPFAM" id="SSF49777">
    <property type="entry name" value="PEBP-like"/>
    <property type="match status" value="1"/>
</dbReference>
<dbReference type="GO" id="GO:0046578">
    <property type="term" value="P:regulation of Ras protein signal transduction"/>
    <property type="evidence" value="ECO:0007669"/>
    <property type="project" value="EnsemblFungi"/>
</dbReference>
<dbReference type="PANTHER" id="PTHR11362">
    <property type="entry name" value="PHOSPHATIDYLETHANOLAMINE-BINDING PROTEIN"/>
    <property type="match status" value="1"/>
</dbReference>
<dbReference type="STRING" id="1064592.G0VAR9"/>
<reference evidence="1 2" key="1">
    <citation type="journal article" date="2011" name="Proc. Natl. Acad. Sci. U.S.A.">
        <title>Evolutionary erosion of yeast sex chromosomes by mating-type switching accidents.</title>
        <authorList>
            <person name="Gordon J.L."/>
            <person name="Armisen D."/>
            <person name="Proux-Wera E."/>
            <person name="Oheigeartaigh S.S."/>
            <person name="Byrne K.P."/>
            <person name="Wolfe K.H."/>
        </authorList>
    </citation>
    <scope>NUCLEOTIDE SEQUENCE [LARGE SCALE GENOMIC DNA]</scope>
    <source>
        <strain evidence="2">ATCC 76901 / BCRC 22586 / CBS 4309 / NBRC 1992 / NRRL Y-12630</strain>
    </source>
</reference>
<dbReference type="InterPro" id="IPR036610">
    <property type="entry name" value="PEBP-like_sf"/>
</dbReference>
<dbReference type="RefSeq" id="XP_003675316.1">
    <property type="nucleotide sequence ID" value="XM_003675268.1"/>
</dbReference>
<evidence type="ECO:0000313" key="1">
    <source>
        <dbReference type="EMBL" id="CCC68946.1"/>
    </source>
</evidence>
<reference key="2">
    <citation type="submission" date="2011-08" db="EMBL/GenBank/DDBJ databases">
        <title>Genome sequence of Naumovozyma castellii.</title>
        <authorList>
            <person name="Gordon J.L."/>
            <person name="Armisen D."/>
            <person name="Proux-Wera E."/>
            <person name="OhEigeartaigh S.S."/>
            <person name="Byrne K.P."/>
            <person name="Wolfe K.H."/>
        </authorList>
    </citation>
    <scope>NUCLEOTIDE SEQUENCE</scope>
    <source>
        <strain>Type strain:CBS 4309</strain>
    </source>
</reference>
<protein>
    <recommendedName>
        <fullName evidence="3">Carboxypeptidase Y inhibitor</fullName>
    </recommendedName>
</protein>
<name>G0VAR9_NAUCA</name>
<dbReference type="MEROPS" id="I51.001"/>
<dbReference type="KEGG" id="ncs:NCAS_0B08620"/>
<dbReference type="Proteomes" id="UP000001640">
    <property type="component" value="Chromosome 2"/>
</dbReference>
<organism evidence="1 2">
    <name type="scientific">Naumovozyma castellii</name>
    <name type="common">Yeast</name>
    <name type="synonym">Saccharomyces castellii</name>
    <dbReference type="NCBI Taxonomy" id="27288"/>
    <lineage>
        <taxon>Eukaryota</taxon>
        <taxon>Fungi</taxon>
        <taxon>Dikarya</taxon>
        <taxon>Ascomycota</taxon>
        <taxon>Saccharomycotina</taxon>
        <taxon>Saccharomycetes</taxon>
        <taxon>Saccharomycetales</taxon>
        <taxon>Saccharomycetaceae</taxon>
        <taxon>Naumovozyma</taxon>
    </lineage>
</organism>
<dbReference type="CDD" id="cd00866">
    <property type="entry name" value="PEBP_euk"/>
    <property type="match status" value="1"/>
</dbReference>
<proteinExistence type="predicted"/>
<dbReference type="OrthoDB" id="2506647at2759"/>
<keyword evidence="2" id="KW-1185">Reference proteome</keyword>
<dbReference type="GO" id="GO:0030162">
    <property type="term" value="P:regulation of proteolysis"/>
    <property type="evidence" value="ECO:0007669"/>
    <property type="project" value="EnsemblFungi"/>
</dbReference>
<dbReference type="AlphaFoldDB" id="G0VAR9"/>
<accession>G0VAR9</accession>
<dbReference type="HOGENOM" id="CLU_043994_3_1_1"/>
<dbReference type="Pfam" id="PF01161">
    <property type="entry name" value="PBP"/>
    <property type="match status" value="1"/>
</dbReference>
<dbReference type="GO" id="GO:0030414">
    <property type="term" value="F:peptidase inhibitor activity"/>
    <property type="evidence" value="ECO:0007669"/>
    <property type="project" value="EnsemblFungi"/>
</dbReference>
<dbReference type="OMA" id="NWGYGTP"/>
<dbReference type="GO" id="GO:0005543">
    <property type="term" value="F:phospholipid binding"/>
    <property type="evidence" value="ECO:0007669"/>
    <property type="project" value="EnsemblFungi"/>
</dbReference>
<dbReference type="InterPro" id="IPR008914">
    <property type="entry name" value="PEBP"/>
</dbReference>
<dbReference type="GeneID" id="96902502"/>
<dbReference type="GO" id="GO:0000329">
    <property type="term" value="C:fungal-type vacuole membrane"/>
    <property type="evidence" value="ECO:0007669"/>
    <property type="project" value="EnsemblFungi"/>
</dbReference>
<evidence type="ECO:0000313" key="2">
    <source>
        <dbReference type="Proteomes" id="UP000001640"/>
    </source>
</evidence>
<gene>
    <name evidence="1" type="primary">NCAS0B08620</name>
    <name evidence="1" type="ordered locus">NCAS_0B08620</name>
</gene>
<evidence type="ECO:0008006" key="3">
    <source>
        <dbReference type="Google" id="ProtNLM"/>
    </source>
</evidence>
<dbReference type="FunCoup" id="G0VAR9">
    <property type="interactions" value="1580"/>
</dbReference>
<dbReference type="Gene3D" id="3.90.280.10">
    <property type="entry name" value="PEBP-like"/>
    <property type="match status" value="1"/>
</dbReference>